<evidence type="ECO:0000259" key="6">
    <source>
        <dbReference type="PROSITE" id="PS50157"/>
    </source>
</evidence>
<evidence type="ECO:0000256" key="4">
    <source>
        <dbReference type="PROSITE-ProRule" id="PRU00042"/>
    </source>
</evidence>
<dbReference type="Proteomes" id="UP000187209">
    <property type="component" value="Unassembled WGS sequence"/>
</dbReference>
<reference evidence="7 8" key="1">
    <citation type="submission" date="2016-11" db="EMBL/GenBank/DDBJ databases">
        <title>The macronuclear genome of Stentor coeruleus: a giant cell with tiny introns.</title>
        <authorList>
            <person name="Slabodnick M."/>
            <person name="Ruby J.G."/>
            <person name="Reiff S.B."/>
            <person name="Swart E.C."/>
            <person name="Gosai S."/>
            <person name="Prabakaran S."/>
            <person name="Witkowska E."/>
            <person name="Larue G.E."/>
            <person name="Fisher S."/>
            <person name="Freeman R.M."/>
            <person name="Gunawardena J."/>
            <person name="Chu W."/>
            <person name="Stover N.A."/>
            <person name="Gregory B.D."/>
            <person name="Nowacki M."/>
            <person name="Derisi J."/>
            <person name="Roy S.W."/>
            <person name="Marshall W.F."/>
            <person name="Sood P."/>
        </authorList>
    </citation>
    <scope>NUCLEOTIDE SEQUENCE [LARGE SCALE GENOMIC DNA]</scope>
    <source>
        <strain evidence="7">WM001</strain>
    </source>
</reference>
<dbReference type="AlphaFoldDB" id="A0A1R2CLN8"/>
<dbReference type="InterPro" id="IPR007042">
    <property type="entry name" value="SERRATE/Ars2_C"/>
</dbReference>
<evidence type="ECO:0000256" key="2">
    <source>
        <dbReference type="ARBA" id="ARBA00005407"/>
    </source>
</evidence>
<dbReference type="PROSITE" id="PS00028">
    <property type="entry name" value="ZINC_FINGER_C2H2_1"/>
    <property type="match status" value="1"/>
</dbReference>
<dbReference type="Pfam" id="PF04959">
    <property type="entry name" value="ARS2"/>
    <property type="match status" value="1"/>
</dbReference>
<evidence type="ECO:0000256" key="1">
    <source>
        <dbReference type="ARBA" id="ARBA00004123"/>
    </source>
</evidence>
<dbReference type="SMART" id="SM01173">
    <property type="entry name" value="DUF4187"/>
    <property type="match status" value="1"/>
</dbReference>
<comment type="similarity">
    <text evidence="2">Belongs to the ARS2 family.</text>
</comment>
<dbReference type="InterPro" id="IPR013087">
    <property type="entry name" value="Znf_C2H2_type"/>
</dbReference>
<sequence>MQDEFNPSLPEFHNPNQLVKKHSRSRSPERRPYTRNPHSDNPLKIPKNFIKLQDGKGSVLIPSLAGGLLSFKQFMEMQHSPIPLSEAQGFYNDYKLKFEQKHLEIFFAEHKNEPWFIEKYDPIVSQKWQEERNLNAKMMQRIFIENVKNSKFQGLKLQDTGITPDNLSGAPYFGFDPNSLTLFLKTIPTNVSRWEILDVLKNCPGFLSLSMSEPLKSQNFARFAWVLFDSETHCLEGLQTLSGKQVTQDFRLSPILSKASSSKNIKSQPPVDTIENDLKLSGQLITTLDREKGIYENPLLITPEQLSELPLIEKELQLDYQLLYLRKIHSFCYYCVEEYDDERMLAAKCGIAHVRGKYDINAKLFTDPRIEIRILNSGSFKKYDKDTDEILSKKLKEFEDRYTVQEEENKFRCDLCKKLFRGSEFIKKHLAVKHVDEVNGVVKERMENIMLERYLSDPCKITNPVILANDTMKFSERRKWEPRKVNNESYEDLDDPARRNNRRKIVDYSDI</sequence>
<dbReference type="GO" id="GO:0003676">
    <property type="term" value="F:nucleic acid binding"/>
    <property type="evidence" value="ECO:0007669"/>
    <property type="project" value="InterPro"/>
</dbReference>
<dbReference type="Pfam" id="PF12066">
    <property type="entry name" value="SERRATE_Ars2_N"/>
    <property type="match status" value="1"/>
</dbReference>
<comment type="subcellular location">
    <subcellularLocation>
        <location evidence="1">Nucleus</location>
    </subcellularLocation>
</comment>
<dbReference type="Pfam" id="PF13821">
    <property type="entry name" value="DUF4187"/>
    <property type="match status" value="1"/>
</dbReference>
<protein>
    <recommendedName>
        <fullName evidence="6">C2H2-type domain-containing protein</fullName>
    </recommendedName>
</protein>
<dbReference type="InterPro" id="IPR039727">
    <property type="entry name" value="SE/Ars2"/>
</dbReference>
<feature type="domain" description="C2H2-type" evidence="6">
    <location>
        <begin position="411"/>
        <end position="439"/>
    </location>
</feature>
<keyword evidence="4" id="KW-0863">Zinc-finger</keyword>
<dbReference type="PROSITE" id="PS50157">
    <property type="entry name" value="ZINC_FINGER_C2H2_2"/>
    <property type="match status" value="1"/>
</dbReference>
<dbReference type="PANTHER" id="PTHR13165">
    <property type="entry name" value="ARSENITE-RESISTANCE PROTEIN 2"/>
    <property type="match status" value="1"/>
</dbReference>
<dbReference type="GO" id="GO:0008270">
    <property type="term" value="F:zinc ion binding"/>
    <property type="evidence" value="ECO:0007669"/>
    <property type="project" value="UniProtKB-KW"/>
</dbReference>
<proteinExistence type="inferred from homology"/>
<dbReference type="PANTHER" id="PTHR13165:SF0">
    <property type="entry name" value="SERRATE RNA EFFECTOR MOLECULE HOMOLOG"/>
    <property type="match status" value="1"/>
</dbReference>
<dbReference type="InterPro" id="IPR035979">
    <property type="entry name" value="RBD_domain_sf"/>
</dbReference>
<keyword evidence="4" id="KW-0479">Metal-binding</keyword>
<evidence type="ECO:0000256" key="3">
    <source>
        <dbReference type="ARBA" id="ARBA00023242"/>
    </source>
</evidence>
<keyword evidence="3" id="KW-0539">Nucleus</keyword>
<dbReference type="GO" id="GO:0031053">
    <property type="term" value="P:primary miRNA processing"/>
    <property type="evidence" value="ECO:0007669"/>
    <property type="project" value="TreeGrafter"/>
</dbReference>
<gene>
    <name evidence="7" type="ORF">SteCoe_7873</name>
</gene>
<dbReference type="EMBL" id="MPUH01000115">
    <property type="protein sequence ID" value="OMJ89885.1"/>
    <property type="molecule type" value="Genomic_DNA"/>
</dbReference>
<organism evidence="7 8">
    <name type="scientific">Stentor coeruleus</name>
    <dbReference type="NCBI Taxonomy" id="5963"/>
    <lineage>
        <taxon>Eukaryota</taxon>
        <taxon>Sar</taxon>
        <taxon>Alveolata</taxon>
        <taxon>Ciliophora</taxon>
        <taxon>Postciliodesmatophora</taxon>
        <taxon>Heterotrichea</taxon>
        <taxon>Heterotrichida</taxon>
        <taxon>Stentoridae</taxon>
        <taxon>Stentor</taxon>
    </lineage>
</organism>
<feature type="region of interest" description="Disordered" evidence="5">
    <location>
        <begin position="1"/>
        <end position="45"/>
    </location>
</feature>
<keyword evidence="8" id="KW-1185">Reference proteome</keyword>
<dbReference type="GO" id="GO:0016604">
    <property type="term" value="C:nuclear body"/>
    <property type="evidence" value="ECO:0007669"/>
    <property type="project" value="TreeGrafter"/>
</dbReference>
<accession>A0A1R2CLN8</accession>
<dbReference type="SUPFAM" id="SSF54928">
    <property type="entry name" value="RNA-binding domain, RBD"/>
    <property type="match status" value="1"/>
</dbReference>
<dbReference type="InterPro" id="IPR021933">
    <property type="entry name" value="SERRATE/Ars2_N"/>
</dbReference>
<evidence type="ECO:0000313" key="7">
    <source>
        <dbReference type="EMBL" id="OMJ89885.1"/>
    </source>
</evidence>
<name>A0A1R2CLN8_9CILI</name>
<dbReference type="InterPro" id="IPR025239">
    <property type="entry name" value="DUF4187"/>
</dbReference>
<dbReference type="OrthoDB" id="342064at2759"/>
<comment type="caution">
    <text evidence="7">The sequence shown here is derived from an EMBL/GenBank/DDBJ whole genome shotgun (WGS) entry which is preliminary data.</text>
</comment>
<evidence type="ECO:0000313" key="8">
    <source>
        <dbReference type="Proteomes" id="UP000187209"/>
    </source>
</evidence>
<keyword evidence="4" id="KW-0862">Zinc</keyword>
<evidence type="ECO:0000256" key="5">
    <source>
        <dbReference type="SAM" id="MobiDB-lite"/>
    </source>
</evidence>